<organism evidence="2 3">
    <name type="scientific">Pinibacter soli</name>
    <dbReference type="NCBI Taxonomy" id="3044211"/>
    <lineage>
        <taxon>Bacteria</taxon>
        <taxon>Pseudomonadati</taxon>
        <taxon>Bacteroidota</taxon>
        <taxon>Chitinophagia</taxon>
        <taxon>Chitinophagales</taxon>
        <taxon>Chitinophagaceae</taxon>
        <taxon>Pinibacter</taxon>
    </lineage>
</organism>
<dbReference type="EMBL" id="JASBRG010000007">
    <property type="protein sequence ID" value="MDI3320877.1"/>
    <property type="molecule type" value="Genomic_DNA"/>
</dbReference>
<proteinExistence type="predicted"/>
<evidence type="ECO:0000313" key="3">
    <source>
        <dbReference type="Proteomes" id="UP001226434"/>
    </source>
</evidence>
<sequence length="277" mass="30731">MTTLPQTAAFTTADGYSISYRHWQPGNQIKAIVVIVHGFNAHSGYYQWPAEQLIANGFEVFAIDLRGRGNSDGERFYINDYHELISDIDQLVGIALSASPGLKVFLLGHSAGGVLSAIYTLPPSEKLSGFICESFAFRFPAPDFAIAALKGLSHLAPHAHVVKLKNEDFTRDPAAVEVMNNDPLIAHEVQSTKTIQQLALADEELKSRFNTIQLPLLILHGTADKATKPSGSEYFYEHAGSPDKTLKLYEGYYHDLLNDTGKEIVMKEIIEWLKQRI</sequence>
<dbReference type="InterPro" id="IPR000073">
    <property type="entry name" value="AB_hydrolase_1"/>
</dbReference>
<evidence type="ECO:0000259" key="1">
    <source>
        <dbReference type="Pfam" id="PF12146"/>
    </source>
</evidence>
<dbReference type="RefSeq" id="WP_282334980.1">
    <property type="nucleotide sequence ID" value="NZ_JASBRG010000007.1"/>
</dbReference>
<dbReference type="Gene3D" id="3.40.50.1820">
    <property type="entry name" value="alpha/beta hydrolase"/>
    <property type="match status" value="1"/>
</dbReference>
<gene>
    <name evidence="2" type="ORF">QJ048_13890</name>
</gene>
<dbReference type="InterPro" id="IPR051044">
    <property type="entry name" value="MAG_DAG_Lipase"/>
</dbReference>
<dbReference type="PANTHER" id="PTHR11614">
    <property type="entry name" value="PHOSPHOLIPASE-RELATED"/>
    <property type="match status" value="1"/>
</dbReference>
<name>A0ABT6REA3_9BACT</name>
<dbReference type="PRINTS" id="PR00111">
    <property type="entry name" value="ABHYDROLASE"/>
</dbReference>
<evidence type="ECO:0000313" key="2">
    <source>
        <dbReference type="EMBL" id="MDI3320877.1"/>
    </source>
</evidence>
<keyword evidence="3" id="KW-1185">Reference proteome</keyword>
<dbReference type="InterPro" id="IPR029058">
    <property type="entry name" value="AB_hydrolase_fold"/>
</dbReference>
<protein>
    <submittedName>
        <fullName evidence="2">Lysophospholipase</fullName>
    </submittedName>
</protein>
<dbReference type="InterPro" id="IPR022742">
    <property type="entry name" value="Hydrolase_4"/>
</dbReference>
<feature type="domain" description="Serine aminopeptidase S33" evidence="1">
    <location>
        <begin position="28"/>
        <end position="260"/>
    </location>
</feature>
<reference evidence="2 3" key="1">
    <citation type="submission" date="2023-05" db="EMBL/GenBank/DDBJ databases">
        <title>Genome sequence of Pinibacter sp. MAH-24.</title>
        <authorList>
            <person name="Huq M.A."/>
        </authorList>
    </citation>
    <scope>NUCLEOTIDE SEQUENCE [LARGE SCALE GENOMIC DNA]</scope>
    <source>
        <strain evidence="2 3">MAH-24</strain>
    </source>
</reference>
<dbReference type="Proteomes" id="UP001226434">
    <property type="component" value="Unassembled WGS sequence"/>
</dbReference>
<accession>A0ABT6REA3</accession>
<comment type="caution">
    <text evidence="2">The sequence shown here is derived from an EMBL/GenBank/DDBJ whole genome shotgun (WGS) entry which is preliminary data.</text>
</comment>
<dbReference type="SUPFAM" id="SSF53474">
    <property type="entry name" value="alpha/beta-Hydrolases"/>
    <property type="match status" value="1"/>
</dbReference>
<dbReference type="Pfam" id="PF12146">
    <property type="entry name" value="Hydrolase_4"/>
    <property type="match status" value="1"/>
</dbReference>